<name>A0ACD5XTQ9_AVESA</name>
<protein>
    <submittedName>
        <fullName evidence="1">Uncharacterized protein</fullName>
    </submittedName>
</protein>
<organism evidence="1 2">
    <name type="scientific">Avena sativa</name>
    <name type="common">Oat</name>
    <dbReference type="NCBI Taxonomy" id="4498"/>
    <lineage>
        <taxon>Eukaryota</taxon>
        <taxon>Viridiplantae</taxon>
        <taxon>Streptophyta</taxon>
        <taxon>Embryophyta</taxon>
        <taxon>Tracheophyta</taxon>
        <taxon>Spermatophyta</taxon>
        <taxon>Magnoliopsida</taxon>
        <taxon>Liliopsida</taxon>
        <taxon>Poales</taxon>
        <taxon>Poaceae</taxon>
        <taxon>BOP clade</taxon>
        <taxon>Pooideae</taxon>
        <taxon>Poodae</taxon>
        <taxon>Poeae</taxon>
        <taxon>Poeae Chloroplast Group 1 (Aveneae type)</taxon>
        <taxon>Aveninae</taxon>
        <taxon>Avena</taxon>
    </lineage>
</organism>
<evidence type="ECO:0000313" key="1">
    <source>
        <dbReference type="EnsemblPlants" id="AVESA.00010b.r2.5AG0850520.1.CDS.1"/>
    </source>
</evidence>
<accession>A0ACD5XTQ9</accession>
<keyword evidence="2" id="KW-1185">Reference proteome</keyword>
<reference evidence="1" key="2">
    <citation type="submission" date="2025-09" db="UniProtKB">
        <authorList>
            <consortium name="EnsemblPlants"/>
        </authorList>
    </citation>
    <scope>IDENTIFICATION</scope>
</reference>
<sequence>MEATKERREQHERKAAAAGEGEGGDSVQLPTETSPYVQYNKDDGLEDYKLRAYGARGHLPVSDLPHGGTGTDAPTIPGTALPTQQLNLHGRQQPQRGQGGDAGAARVDDTATDTINRHGVP</sequence>
<dbReference type="EnsemblPlants" id="AVESA.00010b.r2.5AG0850520.1">
    <property type="protein sequence ID" value="AVESA.00010b.r2.5AG0850520.1.CDS.1"/>
    <property type="gene ID" value="AVESA.00010b.r2.5AG0850520"/>
</dbReference>
<proteinExistence type="predicted"/>
<dbReference type="Proteomes" id="UP001732700">
    <property type="component" value="Chromosome 5A"/>
</dbReference>
<reference evidence="1" key="1">
    <citation type="submission" date="2021-05" db="EMBL/GenBank/DDBJ databases">
        <authorList>
            <person name="Scholz U."/>
            <person name="Mascher M."/>
            <person name="Fiebig A."/>
        </authorList>
    </citation>
    <scope>NUCLEOTIDE SEQUENCE [LARGE SCALE GENOMIC DNA]</scope>
</reference>
<evidence type="ECO:0000313" key="2">
    <source>
        <dbReference type="Proteomes" id="UP001732700"/>
    </source>
</evidence>